<keyword evidence="2 5" id="KW-0812">Transmembrane</keyword>
<feature type="domain" description="Dendritic cell-specific transmembrane protein-like" evidence="6">
    <location>
        <begin position="262"/>
        <end position="340"/>
    </location>
</feature>
<dbReference type="EMBL" id="CAJFCJ010000005">
    <property type="protein sequence ID" value="CAD5114351.1"/>
    <property type="molecule type" value="Genomic_DNA"/>
</dbReference>
<evidence type="ECO:0000256" key="4">
    <source>
        <dbReference type="ARBA" id="ARBA00023136"/>
    </source>
</evidence>
<feature type="transmembrane region" description="Helical" evidence="5">
    <location>
        <begin position="321"/>
        <end position="340"/>
    </location>
</feature>
<evidence type="ECO:0000256" key="2">
    <source>
        <dbReference type="ARBA" id="ARBA00022692"/>
    </source>
</evidence>
<name>A0A7I8VF69_9ANNE</name>
<accession>A0A7I8VF69</accession>
<keyword evidence="9" id="KW-1185">Reference proteome</keyword>
<proteinExistence type="predicted"/>
<keyword evidence="3 5" id="KW-1133">Transmembrane helix</keyword>
<evidence type="ECO:0000259" key="6">
    <source>
        <dbReference type="Pfam" id="PF07782"/>
    </source>
</evidence>
<dbReference type="InterPro" id="IPR051856">
    <property type="entry name" value="CSR-E3_Ligase_Protein"/>
</dbReference>
<evidence type="ECO:0000256" key="5">
    <source>
        <dbReference type="SAM" id="Phobius"/>
    </source>
</evidence>
<comment type="subcellular location">
    <subcellularLocation>
        <location evidence="1">Membrane</location>
        <topology evidence="1">Multi-pass membrane protein</topology>
    </subcellularLocation>
</comment>
<evidence type="ECO:0000259" key="7">
    <source>
        <dbReference type="Pfam" id="PF26037"/>
    </source>
</evidence>
<dbReference type="Proteomes" id="UP000549394">
    <property type="component" value="Unassembled WGS sequence"/>
</dbReference>
<dbReference type="InterPro" id="IPR012858">
    <property type="entry name" value="DC_STAMP-like"/>
</dbReference>
<reference evidence="8 9" key="1">
    <citation type="submission" date="2020-08" db="EMBL/GenBank/DDBJ databases">
        <authorList>
            <person name="Hejnol A."/>
        </authorList>
    </citation>
    <scope>NUCLEOTIDE SEQUENCE [LARGE SCALE GENOMIC DNA]</scope>
</reference>
<dbReference type="GO" id="GO:0016020">
    <property type="term" value="C:membrane"/>
    <property type="evidence" value="ECO:0007669"/>
    <property type="project" value="UniProtKB-SubCell"/>
</dbReference>
<dbReference type="PANTHER" id="PTHR21041:SF17">
    <property type="entry name" value="E3 UBIQUITIN-PROTEIN LIGASE DCST1"/>
    <property type="match status" value="1"/>
</dbReference>
<comment type="caution">
    <text evidence="8">The sequence shown here is derived from an EMBL/GenBank/DDBJ whole genome shotgun (WGS) entry which is preliminary data.</text>
</comment>
<protein>
    <submittedName>
        <fullName evidence="8">DgyrCDS3489</fullName>
    </submittedName>
</protein>
<dbReference type="OrthoDB" id="5985669at2759"/>
<evidence type="ECO:0000256" key="1">
    <source>
        <dbReference type="ARBA" id="ARBA00004141"/>
    </source>
</evidence>
<evidence type="ECO:0000313" key="9">
    <source>
        <dbReference type="Proteomes" id="UP000549394"/>
    </source>
</evidence>
<sequence>MADILTAPVANIMKNTEQQIESVRCNTNFMKNVTSAKLEHKFWPLKKVLSNMAEGVEYLKKFGKFALSTIKDIIVAVDLGSSGETKREPPSLEDIQNKIGKDGENVEKYLKEKSNKFCDDLKKQRDLACETMFTMLQKECFQFGPLKMGFMSPISQVLCIKPCGLEKRTPNGLGTTTKGYMFYLGRLSKDSIVNVLYILKHPKKLFYITGKSFSFIKDVIERFIQIVDILIGLANFISAILFFRVAYGARTYQKSYLEEDKFDNIYITSYFKVIDARRWLQKRPKLLPLKKEERKDFKELFSLKLSKQEKNRMIMGCASRIPIFLLIGCLAYIDFVLFTVSNEEENPLIKFVQNEVFCFKPVGNRCIVCGKRKKCATAKCPYKGCIASYCDECWIDIRKKCYICTRWDISGEASDSGTN</sequence>
<dbReference type="AlphaFoldDB" id="A0A7I8VF69"/>
<evidence type="ECO:0000313" key="8">
    <source>
        <dbReference type="EMBL" id="CAD5114351.1"/>
    </source>
</evidence>
<dbReference type="Pfam" id="PF26037">
    <property type="entry name" value="zf-RING_DCST1_C"/>
    <property type="match status" value="1"/>
</dbReference>
<gene>
    <name evidence="8" type="ORF">DGYR_LOCUS3202</name>
</gene>
<evidence type="ECO:0000256" key="3">
    <source>
        <dbReference type="ARBA" id="ARBA00022989"/>
    </source>
</evidence>
<keyword evidence="4 5" id="KW-0472">Membrane</keyword>
<feature type="domain" description="E3 ubiquitin-protein ligase DCST1-like C-terminal" evidence="7">
    <location>
        <begin position="365"/>
        <end position="406"/>
    </location>
</feature>
<organism evidence="8 9">
    <name type="scientific">Dimorphilus gyrociliatus</name>
    <dbReference type="NCBI Taxonomy" id="2664684"/>
    <lineage>
        <taxon>Eukaryota</taxon>
        <taxon>Metazoa</taxon>
        <taxon>Spiralia</taxon>
        <taxon>Lophotrochozoa</taxon>
        <taxon>Annelida</taxon>
        <taxon>Polychaeta</taxon>
        <taxon>Polychaeta incertae sedis</taxon>
        <taxon>Dinophilidae</taxon>
        <taxon>Dimorphilus</taxon>
    </lineage>
</organism>
<dbReference type="PANTHER" id="PTHR21041">
    <property type="entry name" value="DENDRITIC CELL-SPECIFIC TRANSMEMBRANE PROTEIN"/>
    <property type="match status" value="1"/>
</dbReference>
<dbReference type="InterPro" id="IPR058842">
    <property type="entry name" value="DCST1_C"/>
</dbReference>
<feature type="transmembrane region" description="Helical" evidence="5">
    <location>
        <begin position="223"/>
        <end position="247"/>
    </location>
</feature>
<dbReference type="Pfam" id="PF07782">
    <property type="entry name" value="DC_STAMP"/>
    <property type="match status" value="1"/>
</dbReference>